<comment type="caution">
    <text evidence="2">The sequence shown here is derived from an EMBL/GenBank/DDBJ whole genome shotgun (WGS) entry which is preliminary data.</text>
</comment>
<accession>A0A6A8A8T4</accession>
<gene>
    <name evidence="2" type="ORF">GAO09_16680</name>
</gene>
<dbReference type="Proteomes" id="UP000435138">
    <property type="component" value="Unassembled WGS sequence"/>
</dbReference>
<dbReference type="RefSeq" id="WP_153355138.1">
    <property type="nucleotide sequence ID" value="NZ_JAYKOO010000007.1"/>
</dbReference>
<evidence type="ECO:0000256" key="1">
    <source>
        <dbReference type="SAM" id="Phobius"/>
    </source>
</evidence>
<evidence type="ECO:0000313" key="2">
    <source>
        <dbReference type="EMBL" id="MQY47673.1"/>
    </source>
</evidence>
<reference evidence="2 3" key="1">
    <citation type="submission" date="2019-11" db="EMBL/GenBank/DDBJ databases">
        <title>Genome analysis of Rhizobacterium cereale a novel genus and species isolated from maize roots in North Spain.</title>
        <authorList>
            <person name="Menendez E."/>
            <person name="Flores-Felix J.D."/>
            <person name="Ramirez-Bahena M.-H."/>
            <person name="Igual J.M."/>
            <person name="Garcia-Fraile P."/>
            <person name="Peix A."/>
            <person name="Velazquez E."/>
        </authorList>
    </citation>
    <scope>NUCLEOTIDE SEQUENCE [LARGE SCALE GENOMIC DNA]</scope>
    <source>
        <strain evidence="2 3">RZME27</strain>
    </source>
</reference>
<protein>
    <submittedName>
        <fullName evidence="2">Uncharacterized protein</fullName>
    </submittedName>
</protein>
<feature type="transmembrane region" description="Helical" evidence="1">
    <location>
        <begin position="147"/>
        <end position="165"/>
    </location>
</feature>
<proteinExistence type="predicted"/>
<keyword evidence="1" id="KW-0812">Transmembrane</keyword>
<feature type="transmembrane region" description="Helical" evidence="1">
    <location>
        <begin position="52"/>
        <end position="73"/>
    </location>
</feature>
<keyword evidence="1" id="KW-0472">Membrane</keyword>
<evidence type="ECO:0000313" key="3">
    <source>
        <dbReference type="Proteomes" id="UP000435138"/>
    </source>
</evidence>
<keyword evidence="1" id="KW-1133">Transmembrane helix</keyword>
<feature type="transmembrane region" description="Helical" evidence="1">
    <location>
        <begin position="93"/>
        <end position="114"/>
    </location>
</feature>
<organism evidence="2 3">
    <name type="scientific">Endobacterium cereale</name>
    <dbReference type="NCBI Taxonomy" id="2663029"/>
    <lineage>
        <taxon>Bacteria</taxon>
        <taxon>Pseudomonadati</taxon>
        <taxon>Pseudomonadota</taxon>
        <taxon>Alphaproteobacteria</taxon>
        <taxon>Hyphomicrobiales</taxon>
        <taxon>Rhizobiaceae</taxon>
        <taxon>Endobacterium</taxon>
    </lineage>
</organism>
<dbReference type="EMBL" id="WIXI01000045">
    <property type="protein sequence ID" value="MQY47673.1"/>
    <property type="molecule type" value="Genomic_DNA"/>
</dbReference>
<dbReference type="AlphaFoldDB" id="A0A6A8A8T4"/>
<sequence>MFFLVSFLVLAVVSPFLPLRFMWRTAGLSLLALVAFRLMQAPVPEVAEALELLPVAGFFGVVFTVRLGIAAYFGWLNVDALIGEKTAWLDVPLLIFVGAIGGVVLTICLADVLGGSGGGRALDLGVGLAAGLSAASVFYIARRHLAVGIPLGAALSVLTVISFVGSGQSFRILEEAEKLAQGRPWCISIPIWPKRQATSADLGFFSLSKYDRPYLAFSRDGRIETWARWSIRRQRFVERKRDWVACEPQADFRSRLN</sequence>
<name>A0A6A8A8T4_9HYPH</name>
<feature type="transmembrane region" description="Helical" evidence="1">
    <location>
        <begin position="121"/>
        <end position="141"/>
    </location>
</feature>
<keyword evidence="3" id="KW-1185">Reference proteome</keyword>